<gene>
    <name evidence="1" type="ORF">Goarm_000842</name>
</gene>
<organism evidence="1 2">
    <name type="scientific">Gossypium armourianum</name>
    <dbReference type="NCBI Taxonomy" id="34283"/>
    <lineage>
        <taxon>Eukaryota</taxon>
        <taxon>Viridiplantae</taxon>
        <taxon>Streptophyta</taxon>
        <taxon>Embryophyta</taxon>
        <taxon>Tracheophyta</taxon>
        <taxon>Spermatophyta</taxon>
        <taxon>Magnoliopsida</taxon>
        <taxon>eudicotyledons</taxon>
        <taxon>Gunneridae</taxon>
        <taxon>Pentapetalae</taxon>
        <taxon>rosids</taxon>
        <taxon>malvids</taxon>
        <taxon>Malvales</taxon>
        <taxon>Malvaceae</taxon>
        <taxon>Malvoideae</taxon>
        <taxon>Gossypium</taxon>
    </lineage>
</organism>
<accession>A0A7J9KB71</accession>
<keyword evidence="2" id="KW-1185">Reference proteome</keyword>
<evidence type="ECO:0000313" key="1">
    <source>
        <dbReference type="EMBL" id="MBA0843674.1"/>
    </source>
</evidence>
<name>A0A7J9KB71_9ROSI</name>
<protein>
    <submittedName>
        <fullName evidence="1">Uncharacterized protein</fullName>
    </submittedName>
</protein>
<dbReference type="Proteomes" id="UP000593575">
    <property type="component" value="Unassembled WGS sequence"/>
</dbReference>
<evidence type="ECO:0000313" key="2">
    <source>
        <dbReference type="Proteomes" id="UP000593575"/>
    </source>
</evidence>
<reference evidence="1 2" key="1">
    <citation type="journal article" date="2019" name="Genome Biol. Evol.">
        <title>Insights into the evolution of the New World diploid cottons (Gossypium, subgenus Houzingenia) based on genome sequencing.</title>
        <authorList>
            <person name="Grover C.E."/>
            <person name="Arick M.A. 2nd"/>
            <person name="Thrash A."/>
            <person name="Conover J.L."/>
            <person name="Sanders W.S."/>
            <person name="Peterson D.G."/>
            <person name="Frelichowski J.E."/>
            <person name="Scheffler J.A."/>
            <person name="Scheffler B.E."/>
            <person name="Wendel J.F."/>
        </authorList>
    </citation>
    <scope>NUCLEOTIDE SEQUENCE [LARGE SCALE GENOMIC DNA]</scope>
    <source>
        <strain evidence="1">6</strain>
        <tissue evidence="1">Leaf</tissue>
    </source>
</reference>
<dbReference type="EMBL" id="JABFAE010000013">
    <property type="protein sequence ID" value="MBA0843674.1"/>
    <property type="molecule type" value="Genomic_DNA"/>
</dbReference>
<comment type="caution">
    <text evidence="1">The sequence shown here is derived from an EMBL/GenBank/DDBJ whole genome shotgun (WGS) entry which is preliminary data.</text>
</comment>
<proteinExistence type="predicted"/>
<dbReference type="AlphaFoldDB" id="A0A7J9KB71"/>
<sequence length="116" mass="12088">MVGPSPPAAPWFHSSQPNAQWCSPGWCFPTHPLSIWSNPFVGSSPPQVSMPPPGTAQPQAYVPTPETVADNSWYPDFGATHHLTNSATSLGDSGSYKGPGKVFVGNGSALPILSTG</sequence>